<dbReference type="InterPro" id="IPR036393">
    <property type="entry name" value="AceGlu_kinase-like_sf"/>
</dbReference>
<dbReference type="InterPro" id="IPR001048">
    <property type="entry name" value="Asp/Glu/Uridylate_kinase"/>
</dbReference>
<keyword evidence="2 5" id="KW-0808">Transferase</keyword>
<dbReference type="GO" id="GO:0008804">
    <property type="term" value="F:carbamate kinase activity"/>
    <property type="evidence" value="ECO:0007669"/>
    <property type="project" value="UniProtKB-UniRule"/>
</dbReference>
<proteinExistence type="inferred from homology"/>
<gene>
    <name evidence="7" type="primary">arcC</name>
    <name evidence="7" type="ORF">DCW38_02985</name>
</gene>
<feature type="domain" description="Aspartate/glutamate/uridylate kinase" evidence="6">
    <location>
        <begin position="3"/>
        <end position="293"/>
    </location>
</feature>
<organism evidence="7 8">
    <name type="scientific">candidate division WOR-3 bacterium</name>
    <dbReference type="NCBI Taxonomy" id="2052148"/>
    <lineage>
        <taxon>Bacteria</taxon>
        <taxon>Bacteria division WOR-3</taxon>
    </lineage>
</organism>
<dbReference type="PIRSF" id="PIRSF000723">
    <property type="entry name" value="Carbamate_kin"/>
    <property type="match status" value="1"/>
</dbReference>
<dbReference type="NCBIfam" id="TIGR00746">
    <property type="entry name" value="arcC"/>
    <property type="match status" value="1"/>
</dbReference>
<dbReference type="CDD" id="cd04235">
    <property type="entry name" value="AAK_CK"/>
    <property type="match status" value="1"/>
</dbReference>
<evidence type="ECO:0000256" key="4">
    <source>
        <dbReference type="NCBIfam" id="TIGR00746"/>
    </source>
</evidence>
<dbReference type="EMBL" id="DMZY01000089">
    <property type="protein sequence ID" value="HAV92127.1"/>
    <property type="molecule type" value="Genomic_DNA"/>
</dbReference>
<dbReference type="Pfam" id="PF00696">
    <property type="entry name" value="AA_kinase"/>
    <property type="match status" value="1"/>
</dbReference>
<dbReference type="GO" id="GO:0005829">
    <property type="term" value="C:cytosol"/>
    <property type="evidence" value="ECO:0007669"/>
    <property type="project" value="TreeGrafter"/>
</dbReference>
<dbReference type="FunFam" id="3.40.1160.10:FF:000007">
    <property type="entry name" value="Carbamate kinase"/>
    <property type="match status" value="1"/>
</dbReference>
<dbReference type="SUPFAM" id="SSF53633">
    <property type="entry name" value="Carbamate kinase-like"/>
    <property type="match status" value="1"/>
</dbReference>
<evidence type="ECO:0000256" key="5">
    <source>
        <dbReference type="PIRNR" id="PIRNR000723"/>
    </source>
</evidence>
<reference evidence="7 8" key="1">
    <citation type="journal article" date="2018" name="Nat. Biotechnol.">
        <title>A standardized bacterial taxonomy based on genome phylogeny substantially revises the tree of life.</title>
        <authorList>
            <person name="Parks D.H."/>
            <person name="Chuvochina M."/>
            <person name="Waite D.W."/>
            <person name="Rinke C."/>
            <person name="Skarshewski A."/>
            <person name="Chaumeil P.A."/>
            <person name="Hugenholtz P."/>
        </authorList>
    </citation>
    <scope>NUCLEOTIDE SEQUENCE [LARGE SCALE GENOMIC DNA]</scope>
    <source>
        <strain evidence="7">UBA9956</strain>
    </source>
</reference>
<dbReference type="PANTHER" id="PTHR30409">
    <property type="entry name" value="CARBAMATE KINASE"/>
    <property type="match status" value="1"/>
</dbReference>
<keyword evidence="3 5" id="KW-0418">Kinase</keyword>
<evidence type="ECO:0000256" key="3">
    <source>
        <dbReference type="ARBA" id="ARBA00022777"/>
    </source>
</evidence>
<comment type="similarity">
    <text evidence="1 5">Belongs to the carbamate kinase family.</text>
</comment>
<dbReference type="AlphaFoldDB" id="A0A350H9B1"/>
<comment type="caution">
    <text evidence="7">The sequence shown here is derived from an EMBL/GenBank/DDBJ whole genome shotgun (WGS) entry which is preliminary data.</text>
</comment>
<sequence>MAKIAVIALGGNALIQDGQKGTIAEQFANTRMSLDGAVELLRSGCSVVLTHGNGPQAGFEMIKNENSEKETPPLPLGVIDAETQGSIGYMIAQSLMNRLKKENIDRKVAVVITQVMVDENDPSIKNPTKFVGKFYKENEVDTLLKKGWAVKHDVGRGYRRVVPSPEPIAIVEKDAIVSLLEKGYVVIAVGGGGIPVYYDSKGNLEGLDAVIDKDKASALLAEEIGADEFYIMTAVKKVCVNYRKANEQELDELTLNEARKLFLEGQFPAGSMGPKIEAMLRFVENTGRKAIIGSVELGHDVVKGDSGTLIKRE</sequence>
<evidence type="ECO:0000259" key="6">
    <source>
        <dbReference type="Pfam" id="PF00696"/>
    </source>
</evidence>
<protein>
    <recommendedName>
        <fullName evidence="4 5">Carbamate kinase</fullName>
    </recommendedName>
</protein>
<evidence type="ECO:0000313" key="7">
    <source>
        <dbReference type="EMBL" id="HAV92127.1"/>
    </source>
</evidence>
<dbReference type="PANTHER" id="PTHR30409:SF1">
    <property type="entry name" value="CARBAMATE KINASE-RELATED"/>
    <property type="match status" value="1"/>
</dbReference>
<accession>A0A350H9B1</accession>
<dbReference type="Gene3D" id="3.40.1160.10">
    <property type="entry name" value="Acetylglutamate kinase-like"/>
    <property type="match status" value="1"/>
</dbReference>
<dbReference type="Proteomes" id="UP000264062">
    <property type="component" value="Unassembled WGS sequence"/>
</dbReference>
<evidence type="ECO:0000256" key="2">
    <source>
        <dbReference type="ARBA" id="ARBA00022679"/>
    </source>
</evidence>
<dbReference type="PRINTS" id="PR01469">
    <property type="entry name" value="CARBMTKINASE"/>
</dbReference>
<name>A0A350H9B1_UNCW3</name>
<evidence type="ECO:0000256" key="1">
    <source>
        <dbReference type="ARBA" id="ARBA00011066"/>
    </source>
</evidence>
<dbReference type="GO" id="GO:0019546">
    <property type="term" value="P:L-arginine deiminase pathway"/>
    <property type="evidence" value="ECO:0007669"/>
    <property type="project" value="TreeGrafter"/>
</dbReference>
<dbReference type="NCBIfam" id="NF009007">
    <property type="entry name" value="PRK12352.1"/>
    <property type="match status" value="1"/>
</dbReference>
<dbReference type="InterPro" id="IPR003964">
    <property type="entry name" value="Carb_kinase"/>
</dbReference>
<evidence type="ECO:0000313" key="8">
    <source>
        <dbReference type="Proteomes" id="UP000264062"/>
    </source>
</evidence>